<dbReference type="Gene3D" id="1.20.1420.30">
    <property type="entry name" value="NCX, central ion-binding region"/>
    <property type="match status" value="2"/>
</dbReference>
<keyword evidence="3" id="KW-0050">Antiport</keyword>
<keyword evidence="9 12" id="KW-0472">Membrane</keyword>
<keyword evidence="8" id="KW-0915">Sodium</keyword>
<feature type="transmembrane region" description="Helical" evidence="12">
    <location>
        <begin position="232"/>
        <end position="250"/>
    </location>
</feature>
<evidence type="ECO:0000256" key="3">
    <source>
        <dbReference type="ARBA" id="ARBA00022449"/>
    </source>
</evidence>
<feature type="domain" description="Sodium/calcium exchanger membrane region" evidence="13">
    <location>
        <begin position="411"/>
        <end position="560"/>
    </location>
</feature>
<dbReference type="GO" id="GO:0006813">
    <property type="term" value="P:potassium ion transport"/>
    <property type="evidence" value="ECO:0007669"/>
    <property type="project" value="UniProtKB-KW"/>
</dbReference>
<evidence type="ECO:0000256" key="1">
    <source>
        <dbReference type="ARBA" id="ARBA00004141"/>
    </source>
</evidence>
<dbReference type="GO" id="GO:0016020">
    <property type="term" value="C:membrane"/>
    <property type="evidence" value="ECO:0007669"/>
    <property type="project" value="UniProtKB-SubCell"/>
</dbReference>
<feature type="transmembrane region" description="Helical" evidence="12">
    <location>
        <begin position="96"/>
        <end position="115"/>
    </location>
</feature>
<evidence type="ECO:0000256" key="5">
    <source>
        <dbReference type="ARBA" id="ARBA00022692"/>
    </source>
</evidence>
<accession>A0A4U5PZD0</accession>
<dbReference type="EMBL" id="RCHU01000559">
    <property type="protein sequence ID" value="TKS01717.1"/>
    <property type="molecule type" value="Genomic_DNA"/>
</dbReference>
<sequence>MSTMVSLSVHKRWVLFLNIFFLLVACTFLIVQFNSAEFLVLRSAEPFKDNGQQDCQGLVNLDNYKTKCFYFKLHNPCVSQGYIDYLYLFYCNFERFPLLGYCLLFLWLLVLFYLLGNTASEYFCSSLEDLSKLLNLSPTIAGVTLLSLGNGAPDVFASVVSFMGDGTADFGFNTVLGGASFVTCVVVGILSILAKQEEFRVNRDAFVRDICFFLLVLASLIFILIYGKINMWGAMGFLLLYIVYVMIVYISQVHWNGGINESERDHNSSNGSDLSIPILSSMEKGEQNFVKESGFECGPEVEMNKCCFCVRLSAPCSTLLRILEMPLSLPRRLTIPVVCEKRWSKPTAVASVTLAPVLLSALWNAQDECATFNTILIVNGIGLTFGMTFGVLASATIENSGPPKKCLLPWLAAGFLMSVTWSYILAQELVGLLVSLGYIFGISPSILGLTVLSWGNSIGDLITNLILAVNGGPEGAQVAISGCYAGPIFNILFGLGLSLVGSACYAYPSPVVIPKDPYLLETVGFLVGGLLWALIVLPRRNMRLDGVLGGGLIAIYLMSVSSRVIQTLSSPI</sequence>
<feature type="transmembrane region" description="Helical" evidence="12">
    <location>
        <begin position="12"/>
        <end position="33"/>
    </location>
</feature>
<evidence type="ECO:0000256" key="12">
    <source>
        <dbReference type="SAM" id="Phobius"/>
    </source>
</evidence>
<feature type="transmembrane region" description="Helical" evidence="12">
    <location>
        <begin position="206"/>
        <end position="226"/>
    </location>
</feature>
<feature type="transmembrane region" description="Helical" evidence="12">
    <location>
        <begin position="372"/>
        <end position="395"/>
    </location>
</feature>
<keyword evidence="5 12" id="KW-0812">Transmembrane</keyword>
<dbReference type="GO" id="GO:0006814">
    <property type="term" value="P:sodium ion transport"/>
    <property type="evidence" value="ECO:0007669"/>
    <property type="project" value="UniProtKB-KW"/>
</dbReference>
<feature type="transmembrane region" description="Helical" evidence="12">
    <location>
        <begin position="407"/>
        <end position="426"/>
    </location>
</feature>
<keyword evidence="10" id="KW-0739">Sodium transport</keyword>
<dbReference type="AlphaFoldDB" id="A0A4U5PZD0"/>
<dbReference type="InterPro" id="IPR004837">
    <property type="entry name" value="NaCa_Exmemb"/>
</dbReference>
<evidence type="ECO:0000256" key="8">
    <source>
        <dbReference type="ARBA" id="ARBA00023053"/>
    </source>
</evidence>
<evidence type="ECO:0000256" key="11">
    <source>
        <dbReference type="ARBA" id="ARBA00038187"/>
    </source>
</evidence>
<keyword evidence="2" id="KW-0813">Transport</keyword>
<name>A0A4U5PZD0_POPAL</name>
<evidence type="ECO:0000256" key="2">
    <source>
        <dbReference type="ARBA" id="ARBA00022448"/>
    </source>
</evidence>
<dbReference type="GO" id="GO:0008324">
    <property type="term" value="F:monoatomic cation transmembrane transporter activity"/>
    <property type="evidence" value="ECO:0007669"/>
    <property type="project" value="TreeGrafter"/>
</dbReference>
<keyword evidence="7 12" id="KW-1133">Transmembrane helix</keyword>
<gene>
    <name evidence="14" type="ORF">D5086_0000170420</name>
</gene>
<evidence type="ECO:0000259" key="13">
    <source>
        <dbReference type="Pfam" id="PF01699"/>
    </source>
</evidence>
<keyword evidence="4" id="KW-0633">Potassium transport</keyword>
<dbReference type="GO" id="GO:0015297">
    <property type="term" value="F:antiporter activity"/>
    <property type="evidence" value="ECO:0007669"/>
    <property type="project" value="UniProtKB-KW"/>
</dbReference>
<feature type="transmembrane region" description="Helical" evidence="12">
    <location>
        <begin position="175"/>
        <end position="194"/>
    </location>
</feature>
<feature type="transmembrane region" description="Helical" evidence="12">
    <location>
        <begin position="432"/>
        <end position="455"/>
    </location>
</feature>
<dbReference type="PANTHER" id="PTHR12266">
    <property type="entry name" value="NA+/CA2+ K+ INDEPENDENT EXCHANGER"/>
    <property type="match status" value="1"/>
</dbReference>
<evidence type="ECO:0000256" key="7">
    <source>
        <dbReference type="ARBA" id="ARBA00022989"/>
    </source>
</evidence>
<dbReference type="STRING" id="43335.A0A4U5PZD0"/>
<evidence type="ECO:0000313" key="14">
    <source>
        <dbReference type="EMBL" id="TKS01717.1"/>
    </source>
</evidence>
<feature type="domain" description="Sodium/calcium exchanger membrane region" evidence="13">
    <location>
        <begin position="105"/>
        <end position="249"/>
    </location>
</feature>
<comment type="similarity">
    <text evidence="11">Belongs to the Ca(2+):cation antiporter (CaCA) (TC 2.A.19) family. Cation/calcium exchanger (CCX) subfamily.</text>
</comment>
<feature type="transmembrane region" description="Helical" evidence="12">
    <location>
        <begin position="518"/>
        <end position="537"/>
    </location>
</feature>
<evidence type="ECO:0000256" key="10">
    <source>
        <dbReference type="ARBA" id="ARBA00023201"/>
    </source>
</evidence>
<keyword evidence="6" id="KW-0630">Potassium</keyword>
<dbReference type="InterPro" id="IPR044880">
    <property type="entry name" value="NCX_ion-bd_dom_sf"/>
</dbReference>
<dbReference type="PANTHER" id="PTHR12266:SF18">
    <property type="entry name" value="CATION_CALCIUM EXCHANGER 2"/>
    <property type="match status" value="1"/>
</dbReference>
<reference evidence="14" key="1">
    <citation type="submission" date="2018-10" db="EMBL/GenBank/DDBJ databases">
        <title>Population genomic analysis revealed the cold adaptation of white poplar.</title>
        <authorList>
            <person name="Liu Y.-J."/>
        </authorList>
    </citation>
    <scope>NUCLEOTIDE SEQUENCE [LARGE SCALE GENOMIC DNA]</scope>
    <source>
        <strain evidence="14">PAL-ZL1</strain>
    </source>
</reference>
<feature type="transmembrane region" description="Helical" evidence="12">
    <location>
        <begin position="544"/>
        <end position="565"/>
    </location>
</feature>
<evidence type="ECO:0000256" key="9">
    <source>
        <dbReference type="ARBA" id="ARBA00023136"/>
    </source>
</evidence>
<feature type="transmembrane region" description="Helical" evidence="12">
    <location>
        <begin position="136"/>
        <end position="163"/>
    </location>
</feature>
<comment type="subcellular location">
    <subcellularLocation>
        <location evidence="1">Membrane</location>
        <topology evidence="1">Multi-pass membrane protein</topology>
    </subcellularLocation>
</comment>
<dbReference type="InterPro" id="IPR051359">
    <property type="entry name" value="CaCA_antiporter"/>
</dbReference>
<proteinExistence type="inferred from homology"/>
<evidence type="ECO:0000256" key="6">
    <source>
        <dbReference type="ARBA" id="ARBA00022958"/>
    </source>
</evidence>
<organism evidence="14">
    <name type="scientific">Populus alba</name>
    <name type="common">White poplar</name>
    <dbReference type="NCBI Taxonomy" id="43335"/>
    <lineage>
        <taxon>Eukaryota</taxon>
        <taxon>Viridiplantae</taxon>
        <taxon>Streptophyta</taxon>
        <taxon>Embryophyta</taxon>
        <taxon>Tracheophyta</taxon>
        <taxon>Spermatophyta</taxon>
        <taxon>Magnoliopsida</taxon>
        <taxon>eudicotyledons</taxon>
        <taxon>Gunneridae</taxon>
        <taxon>Pentapetalae</taxon>
        <taxon>rosids</taxon>
        <taxon>fabids</taxon>
        <taxon>Malpighiales</taxon>
        <taxon>Salicaceae</taxon>
        <taxon>Saliceae</taxon>
        <taxon>Populus</taxon>
    </lineage>
</organism>
<dbReference type="Pfam" id="PF01699">
    <property type="entry name" value="Na_Ca_ex"/>
    <property type="match status" value="2"/>
</dbReference>
<protein>
    <submittedName>
        <fullName evidence="14">Cation/calcium exchanger 2-like</fullName>
    </submittedName>
</protein>
<comment type="caution">
    <text evidence="14">The sequence shown here is derived from an EMBL/GenBank/DDBJ whole genome shotgun (WGS) entry which is preliminary data.</text>
</comment>
<keyword evidence="10" id="KW-0406">Ion transport</keyword>
<evidence type="ECO:0000256" key="4">
    <source>
        <dbReference type="ARBA" id="ARBA00022538"/>
    </source>
</evidence>